<dbReference type="EMBL" id="BAABAL010000003">
    <property type="protein sequence ID" value="GAA3988051.1"/>
    <property type="molecule type" value="Genomic_DNA"/>
</dbReference>
<protein>
    <recommendedName>
        <fullName evidence="1">HTH cro/C1-type domain-containing protein</fullName>
    </recommendedName>
</protein>
<dbReference type="Gene3D" id="1.10.260.40">
    <property type="entry name" value="lambda repressor-like DNA-binding domains"/>
    <property type="match status" value="1"/>
</dbReference>
<feature type="domain" description="HTH cro/C1-type" evidence="1">
    <location>
        <begin position="10"/>
        <end position="65"/>
    </location>
</feature>
<gene>
    <name evidence="2" type="ORF">GCM10022247_03070</name>
</gene>
<comment type="caution">
    <text evidence="2">The sequence shown here is derived from an EMBL/GenBank/DDBJ whole genome shotgun (WGS) entry which is preliminary data.</text>
</comment>
<dbReference type="PROSITE" id="PS50943">
    <property type="entry name" value="HTH_CROC1"/>
    <property type="match status" value="1"/>
</dbReference>
<evidence type="ECO:0000313" key="3">
    <source>
        <dbReference type="Proteomes" id="UP001501747"/>
    </source>
</evidence>
<evidence type="ECO:0000313" key="2">
    <source>
        <dbReference type="EMBL" id="GAA3988051.1"/>
    </source>
</evidence>
<sequence length="146" mass="15432">MRDEQIGTQLRALRTASGRTVASVAADAGLSVPYIANLENGRGNPTLRALSSLASALGTELRIELGSPQGTPAAPVPKELTRLSRSRRFRATVATAAEGLGRDPQEFAARLLSAASLLAPVLGRDLAEPDWWRLLDAILLISTHPG</sequence>
<dbReference type="InterPro" id="IPR001387">
    <property type="entry name" value="Cro/C1-type_HTH"/>
</dbReference>
<dbReference type="InterPro" id="IPR010982">
    <property type="entry name" value="Lambda_DNA-bd_dom_sf"/>
</dbReference>
<dbReference type="CDD" id="cd00093">
    <property type="entry name" value="HTH_XRE"/>
    <property type="match status" value="1"/>
</dbReference>
<dbReference type="Proteomes" id="UP001501747">
    <property type="component" value="Unassembled WGS sequence"/>
</dbReference>
<dbReference type="SUPFAM" id="SSF47413">
    <property type="entry name" value="lambda repressor-like DNA-binding domains"/>
    <property type="match status" value="1"/>
</dbReference>
<proteinExistence type="predicted"/>
<organism evidence="2 3">
    <name type="scientific">Allokutzneria multivorans</name>
    <dbReference type="NCBI Taxonomy" id="1142134"/>
    <lineage>
        <taxon>Bacteria</taxon>
        <taxon>Bacillati</taxon>
        <taxon>Actinomycetota</taxon>
        <taxon>Actinomycetes</taxon>
        <taxon>Pseudonocardiales</taxon>
        <taxon>Pseudonocardiaceae</taxon>
        <taxon>Allokutzneria</taxon>
    </lineage>
</organism>
<dbReference type="RefSeq" id="WP_344870613.1">
    <property type="nucleotide sequence ID" value="NZ_BAABAL010000003.1"/>
</dbReference>
<accession>A0ABP7QU59</accession>
<keyword evidence="3" id="KW-1185">Reference proteome</keyword>
<reference evidence="3" key="1">
    <citation type="journal article" date="2019" name="Int. J. Syst. Evol. Microbiol.">
        <title>The Global Catalogue of Microorganisms (GCM) 10K type strain sequencing project: providing services to taxonomists for standard genome sequencing and annotation.</title>
        <authorList>
            <consortium name="The Broad Institute Genomics Platform"/>
            <consortium name="The Broad Institute Genome Sequencing Center for Infectious Disease"/>
            <person name="Wu L."/>
            <person name="Ma J."/>
        </authorList>
    </citation>
    <scope>NUCLEOTIDE SEQUENCE [LARGE SCALE GENOMIC DNA]</scope>
    <source>
        <strain evidence="3">JCM 17342</strain>
    </source>
</reference>
<dbReference type="Pfam" id="PF13560">
    <property type="entry name" value="HTH_31"/>
    <property type="match status" value="1"/>
</dbReference>
<evidence type="ECO:0000259" key="1">
    <source>
        <dbReference type="PROSITE" id="PS50943"/>
    </source>
</evidence>
<dbReference type="SMART" id="SM00530">
    <property type="entry name" value="HTH_XRE"/>
    <property type="match status" value="1"/>
</dbReference>
<name>A0ABP7QU59_9PSEU</name>